<keyword evidence="3" id="KW-0812">Transmembrane</keyword>
<feature type="compositionally biased region" description="Basic and acidic residues" evidence="2">
    <location>
        <begin position="405"/>
        <end position="414"/>
    </location>
</feature>
<dbReference type="Gene3D" id="1.10.101.10">
    <property type="entry name" value="PGBD-like superfamily/PGBD"/>
    <property type="match status" value="1"/>
</dbReference>
<keyword evidence="6" id="KW-1185">Reference proteome</keyword>
<dbReference type="Proteomes" id="UP000825935">
    <property type="component" value="Chromosome 29"/>
</dbReference>
<organism evidence="5 6">
    <name type="scientific">Ceratopteris richardii</name>
    <name type="common">Triangle waterfern</name>
    <dbReference type="NCBI Taxonomy" id="49495"/>
    <lineage>
        <taxon>Eukaryota</taxon>
        <taxon>Viridiplantae</taxon>
        <taxon>Streptophyta</taxon>
        <taxon>Embryophyta</taxon>
        <taxon>Tracheophyta</taxon>
        <taxon>Polypodiopsida</taxon>
        <taxon>Polypodiidae</taxon>
        <taxon>Polypodiales</taxon>
        <taxon>Pteridineae</taxon>
        <taxon>Pteridaceae</taxon>
        <taxon>Parkerioideae</taxon>
        <taxon>Ceratopteris</taxon>
    </lineage>
</organism>
<feature type="domain" description="Peptidoglycan binding-like" evidence="4">
    <location>
        <begin position="180"/>
        <end position="237"/>
    </location>
</feature>
<feature type="compositionally biased region" description="Polar residues" evidence="2">
    <location>
        <begin position="443"/>
        <end position="452"/>
    </location>
</feature>
<gene>
    <name evidence="5" type="ORF">KP509_29G052100</name>
</gene>
<dbReference type="Pfam" id="PF01471">
    <property type="entry name" value="PG_binding_1"/>
    <property type="match status" value="1"/>
</dbReference>
<feature type="coiled-coil region" evidence="1">
    <location>
        <begin position="503"/>
        <end position="572"/>
    </location>
</feature>
<reference evidence="5" key="1">
    <citation type="submission" date="2021-08" db="EMBL/GenBank/DDBJ databases">
        <title>WGS assembly of Ceratopteris richardii.</title>
        <authorList>
            <person name="Marchant D.B."/>
            <person name="Chen G."/>
            <person name="Jenkins J."/>
            <person name="Shu S."/>
            <person name="Leebens-Mack J."/>
            <person name="Grimwood J."/>
            <person name="Schmutz J."/>
            <person name="Soltis P."/>
            <person name="Soltis D."/>
            <person name="Chen Z.-H."/>
        </authorList>
    </citation>
    <scope>NUCLEOTIDE SEQUENCE</scope>
    <source>
        <strain evidence="5">Whitten #5841</strain>
        <tissue evidence="5">Leaf</tissue>
    </source>
</reference>
<feature type="compositionally biased region" description="Basic and acidic residues" evidence="2">
    <location>
        <begin position="340"/>
        <end position="351"/>
    </location>
</feature>
<dbReference type="OMA" id="LWHTISG"/>
<evidence type="ECO:0000256" key="2">
    <source>
        <dbReference type="SAM" id="MobiDB-lite"/>
    </source>
</evidence>
<accession>A0A8T2R9C5</accession>
<name>A0A8T2R9C5_CERRI</name>
<keyword evidence="3" id="KW-0472">Membrane</keyword>
<evidence type="ECO:0000259" key="4">
    <source>
        <dbReference type="Pfam" id="PF01471"/>
    </source>
</evidence>
<dbReference type="InterPro" id="IPR002477">
    <property type="entry name" value="Peptidoglycan-bd-like"/>
</dbReference>
<evidence type="ECO:0000256" key="3">
    <source>
        <dbReference type="SAM" id="Phobius"/>
    </source>
</evidence>
<dbReference type="InterPro" id="IPR036365">
    <property type="entry name" value="PGBD-like_sf"/>
</dbReference>
<dbReference type="EMBL" id="CM035434">
    <property type="protein sequence ID" value="KAH7292114.1"/>
    <property type="molecule type" value="Genomic_DNA"/>
</dbReference>
<feature type="transmembrane region" description="Helical" evidence="3">
    <location>
        <begin position="298"/>
        <end position="322"/>
    </location>
</feature>
<evidence type="ECO:0000256" key="1">
    <source>
        <dbReference type="SAM" id="Coils"/>
    </source>
</evidence>
<feature type="compositionally biased region" description="Low complexity" evidence="2">
    <location>
        <begin position="393"/>
        <end position="404"/>
    </location>
</feature>
<sequence length="601" mass="66928">MRCHGGSIPLGSSGQTVHIAGYETDRLLKEPETRLSYFRQVIRNQFIHLKLKKLRKDSAWKLTSLDLNSSTFIGNPLHLKLEIQKPSGSYTIEGRYDGMYKKSSIICRSDVSGSQAHSRSSDKEQSRKKSTLNAVDSSGEDWRSLSRALASGQKVSVISNYDLMKIAELRFSTDMNQGDSGSQVMLLQKALFWLGHLRKRSDITGYFGIETLQALREFQGAHGVSQTGLWGPLSKQALWHVISAEIMHRAADEKSSKLSEARHHDCGKKADVFTKKFQSWTPMKLADVYKARIPEGDWGLLSGIALLVSGVFVGLLISKVFLPFQRNAMKRRIVQSTTSEKQDFVGKKVEPTGEVNASDAHDKVRPGSMFISSLGHGVQSGPPRDYSVNRKASYSTENSSSRSGTSERETESLRRKQSGPWRQPFRASVPYTRTKEIRRLPRSQPSAQNMNGHHTKDNDSGLTLPSNKSSVANKGEPLVPPRSIGGDFQITNGNGLPAWQDEEPNVQKRIEELRKAVQAAEQNGQAAVLALAEERKRSRELELKISRQRESAASLEEELRVLKESHDALLESLRKNIGSATHGSSLLYQDFQNDENNGASQ</sequence>
<comment type="caution">
    <text evidence="5">The sequence shown here is derived from an EMBL/GenBank/DDBJ whole genome shotgun (WGS) entry which is preliminary data.</text>
</comment>
<dbReference type="OrthoDB" id="1938275at2759"/>
<feature type="region of interest" description="Disordered" evidence="2">
    <location>
        <begin position="336"/>
        <end position="482"/>
    </location>
</feature>
<dbReference type="InterPro" id="IPR036366">
    <property type="entry name" value="PGBDSf"/>
</dbReference>
<protein>
    <recommendedName>
        <fullName evidence="4">Peptidoglycan binding-like domain-containing protein</fullName>
    </recommendedName>
</protein>
<evidence type="ECO:0000313" key="6">
    <source>
        <dbReference type="Proteomes" id="UP000825935"/>
    </source>
</evidence>
<feature type="compositionally biased region" description="Polar residues" evidence="2">
    <location>
        <begin position="460"/>
        <end position="472"/>
    </location>
</feature>
<feature type="region of interest" description="Disordered" evidence="2">
    <location>
        <begin position="111"/>
        <end position="135"/>
    </location>
</feature>
<keyword evidence="1" id="KW-0175">Coiled coil</keyword>
<evidence type="ECO:0000313" key="5">
    <source>
        <dbReference type="EMBL" id="KAH7292113.1"/>
    </source>
</evidence>
<proteinExistence type="predicted"/>
<dbReference type="AlphaFoldDB" id="A0A8T2R9C5"/>
<keyword evidence="3" id="KW-1133">Transmembrane helix</keyword>
<dbReference type="EMBL" id="CM035434">
    <property type="protein sequence ID" value="KAH7292113.1"/>
    <property type="molecule type" value="Genomic_DNA"/>
</dbReference>
<dbReference type="SUPFAM" id="SSF47090">
    <property type="entry name" value="PGBD-like"/>
    <property type="match status" value="1"/>
</dbReference>